<dbReference type="InterPro" id="IPR051325">
    <property type="entry name" value="Nudix_hydrolase_domain"/>
</dbReference>
<sequence length="152" mass="17746">MGRVKEIIKKELRIMKPELSAGAIIFYHSGQKIKYLLLHHEADYWNFPKGHIETGESVLVAARREVQEETGLTALNFIPGFKVQDKYIFQFNQKKVFKIVIFLLAEAKSQEVKISDEHIGFRWLTYEQAIKQLKFKNIKIILQRANDSILNV</sequence>
<dbReference type="Pfam" id="PF00293">
    <property type="entry name" value="NUDIX"/>
    <property type="match status" value="1"/>
</dbReference>
<reference evidence="9" key="1">
    <citation type="submission" date="2017-09" db="EMBL/GenBank/DDBJ databases">
        <title>Depth-based differentiation of microbial function through sediment-hosted aquifers and enrichment of novel symbionts in the deep terrestrial subsurface.</title>
        <authorList>
            <person name="Probst A.J."/>
            <person name="Ladd B."/>
            <person name="Jarett J.K."/>
            <person name="Geller-Mcgrath D.E."/>
            <person name="Sieber C.M.K."/>
            <person name="Emerson J.B."/>
            <person name="Anantharaman K."/>
            <person name="Thomas B.C."/>
            <person name="Malmstrom R."/>
            <person name="Stieglmeier M."/>
            <person name="Klingl A."/>
            <person name="Woyke T."/>
            <person name="Ryan C.M."/>
            <person name="Banfield J.F."/>
        </authorList>
    </citation>
    <scope>NUCLEOTIDE SEQUENCE [LARGE SCALE GENOMIC DNA]</scope>
</reference>
<dbReference type="EMBL" id="PEVY01000067">
    <property type="protein sequence ID" value="PIU74987.1"/>
    <property type="molecule type" value="Genomic_DNA"/>
</dbReference>
<organism evidence="8 9">
    <name type="scientific">Candidatus Portnoybacteria bacterium CG06_land_8_20_14_3_00_39_12</name>
    <dbReference type="NCBI Taxonomy" id="1974809"/>
    <lineage>
        <taxon>Bacteria</taxon>
        <taxon>Candidatus Portnoyibacteriota</taxon>
    </lineage>
</organism>
<evidence type="ECO:0000259" key="7">
    <source>
        <dbReference type="PROSITE" id="PS51462"/>
    </source>
</evidence>
<evidence type="ECO:0000256" key="1">
    <source>
        <dbReference type="ARBA" id="ARBA00005582"/>
    </source>
</evidence>
<dbReference type="PROSITE" id="PS00893">
    <property type="entry name" value="NUDIX_BOX"/>
    <property type="match status" value="1"/>
</dbReference>
<evidence type="ECO:0000313" key="9">
    <source>
        <dbReference type="Proteomes" id="UP000228775"/>
    </source>
</evidence>
<name>A0A2M7AWJ2_9BACT</name>
<dbReference type="InterPro" id="IPR020476">
    <property type="entry name" value="Nudix_hydrolase"/>
</dbReference>
<dbReference type="PANTHER" id="PTHR21340">
    <property type="entry name" value="DIADENOSINE 5,5-P1,P4-TETRAPHOSPHATE PYROPHOSPHOHYDROLASE MUTT"/>
    <property type="match status" value="1"/>
</dbReference>
<dbReference type="CDD" id="cd03428">
    <property type="entry name" value="NUDIX_Ap4A_Nudt2"/>
    <property type="match status" value="1"/>
</dbReference>
<evidence type="ECO:0000256" key="2">
    <source>
        <dbReference type="ARBA" id="ARBA00018911"/>
    </source>
</evidence>
<evidence type="ECO:0000256" key="3">
    <source>
        <dbReference type="ARBA" id="ARBA00022741"/>
    </source>
</evidence>
<feature type="domain" description="Nudix hydrolase" evidence="7">
    <location>
        <begin position="16"/>
        <end position="146"/>
    </location>
</feature>
<evidence type="ECO:0000256" key="6">
    <source>
        <dbReference type="RuleBase" id="RU003476"/>
    </source>
</evidence>
<dbReference type="SUPFAM" id="SSF55811">
    <property type="entry name" value="Nudix"/>
    <property type="match status" value="1"/>
</dbReference>
<dbReference type="GO" id="GO:0000166">
    <property type="term" value="F:nucleotide binding"/>
    <property type="evidence" value="ECO:0007669"/>
    <property type="project" value="UniProtKB-KW"/>
</dbReference>
<dbReference type="InterPro" id="IPR003565">
    <property type="entry name" value="Tetra_PHTase"/>
</dbReference>
<keyword evidence="3" id="KW-0547">Nucleotide-binding</keyword>
<dbReference type="Proteomes" id="UP000228775">
    <property type="component" value="Unassembled WGS sequence"/>
</dbReference>
<dbReference type="GO" id="GO:0006754">
    <property type="term" value="P:ATP biosynthetic process"/>
    <property type="evidence" value="ECO:0007669"/>
    <property type="project" value="TreeGrafter"/>
</dbReference>
<dbReference type="GO" id="GO:0006167">
    <property type="term" value="P:AMP biosynthetic process"/>
    <property type="evidence" value="ECO:0007669"/>
    <property type="project" value="TreeGrafter"/>
</dbReference>
<evidence type="ECO:0000256" key="5">
    <source>
        <dbReference type="ARBA" id="ARBA00032644"/>
    </source>
</evidence>
<dbReference type="AlphaFoldDB" id="A0A2M7AWJ2"/>
<accession>A0A2M7AWJ2</accession>
<gene>
    <name evidence="8" type="ORF">COS76_03185</name>
</gene>
<dbReference type="InterPro" id="IPR000086">
    <property type="entry name" value="NUDIX_hydrolase_dom"/>
</dbReference>
<dbReference type="GO" id="GO:0004081">
    <property type="term" value="F:bis(5'-nucleosyl)-tetraphosphatase (asymmetrical) activity"/>
    <property type="evidence" value="ECO:0007669"/>
    <property type="project" value="TreeGrafter"/>
</dbReference>
<evidence type="ECO:0000256" key="4">
    <source>
        <dbReference type="ARBA" id="ARBA00022801"/>
    </source>
</evidence>
<dbReference type="PANTHER" id="PTHR21340:SF0">
    <property type="entry name" value="BIS(5'-NUCLEOSYL)-TETRAPHOSPHATASE [ASYMMETRICAL]"/>
    <property type="match status" value="1"/>
</dbReference>
<evidence type="ECO:0000313" key="8">
    <source>
        <dbReference type="EMBL" id="PIU74987.1"/>
    </source>
</evidence>
<dbReference type="InterPro" id="IPR020084">
    <property type="entry name" value="NUDIX_hydrolase_CS"/>
</dbReference>
<comment type="similarity">
    <text evidence="1 6">Belongs to the Nudix hydrolase family.</text>
</comment>
<dbReference type="PROSITE" id="PS51462">
    <property type="entry name" value="NUDIX"/>
    <property type="match status" value="1"/>
</dbReference>
<comment type="caution">
    <text evidence="8">The sequence shown here is derived from an EMBL/GenBank/DDBJ whole genome shotgun (WGS) entry which is preliminary data.</text>
</comment>
<dbReference type="InterPro" id="IPR015797">
    <property type="entry name" value="NUDIX_hydrolase-like_dom_sf"/>
</dbReference>
<dbReference type="Gene3D" id="3.90.79.10">
    <property type="entry name" value="Nucleoside Triphosphate Pyrophosphohydrolase"/>
    <property type="match status" value="1"/>
</dbReference>
<protein>
    <recommendedName>
        <fullName evidence="2">Bis(5'-nucleosyl)-tetraphosphatase [asymmetrical]</fullName>
    </recommendedName>
    <alternativeName>
        <fullName evidence="5">Diadenosine 5',5'''-P1,P4-tetraphosphate asymmetrical hydrolase</fullName>
    </alternativeName>
</protein>
<dbReference type="PRINTS" id="PR00502">
    <property type="entry name" value="NUDIXFAMILY"/>
</dbReference>
<proteinExistence type="inferred from homology"/>
<keyword evidence="4 6" id="KW-0378">Hydrolase</keyword>